<name>A0A9P7YDR2_9HELO</name>
<feature type="domain" description="Phospholipase/carboxylesterase/thioesterase" evidence="2">
    <location>
        <begin position="225"/>
        <end position="291"/>
    </location>
</feature>
<dbReference type="Gene3D" id="3.40.50.1820">
    <property type="entry name" value="alpha/beta hydrolase"/>
    <property type="match status" value="1"/>
</dbReference>
<evidence type="ECO:0000259" key="2">
    <source>
        <dbReference type="Pfam" id="PF02230"/>
    </source>
</evidence>
<evidence type="ECO:0000313" key="4">
    <source>
        <dbReference type="Proteomes" id="UP000824998"/>
    </source>
</evidence>
<dbReference type="InterPro" id="IPR003140">
    <property type="entry name" value="PLipase/COase/thioEstase"/>
</dbReference>
<comment type="similarity">
    <text evidence="1">Belongs to the AB hydrolase superfamily. AB hydrolase 2 family.</text>
</comment>
<evidence type="ECO:0000256" key="1">
    <source>
        <dbReference type="ARBA" id="ARBA00006499"/>
    </source>
</evidence>
<sequence>MDSSHRPAPAFQLDTFVVQPTSAHTHTIILLHGLGSNGEKFGTELLQSGVSYAGRKLTEIYPAAKFVFPTAKKRRSSAFRRARLNQWFDIASLGDPSHRREVQLQGLAESVLEIRGILNQELVTIPKSNIILGGLSQGCAMSLSILLTLEFPLGGFVGMSGWLPFRGDIDDIINSDKTPDDEENEVTFSFGGSEEEEVLDPFVATINFARDLLSMDALDISVSKSTQTSLTTPVFLAHGEDDEKVKVTLGQEAAQTLSSLGIQTTWKSYPGLGHWYKIPEEIDDIVGFLHTSLVKDASNGIEIA</sequence>
<accession>A0A9P7YDR2</accession>
<dbReference type="GO" id="GO:0052689">
    <property type="term" value="F:carboxylic ester hydrolase activity"/>
    <property type="evidence" value="ECO:0007669"/>
    <property type="project" value="TreeGrafter"/>
</dbReference>
<dbReference type="OrthoDB" id="2418081at2759"/>
<dbReference type="Pfam" id="PF02230">
    <property type="entry name" value="Abhydrolase_2"/>
    <property type="match status" value="2"/>
</dbReference>
<proteinExistence type="inferred from homology"/>
<dbReference type="EMBL" id="MU251622">
    <property type="protein sequence ID" value="KAG9231138.1"/>
    <property type="molecule type" value="Genomic_DNA"/>
</dbReference>
<dbReference type="AlphaFoldDB" id="A0A9P7YDR2"/>
<dbReference type="SUPFAM" id="SSF53474">
    <property type="entry name" value="alpha/beta-Hydrolases"/>
    <property type="match status" value="1"/>
</dbReference>
<evidence type="ECO:0000313" key="3">
    <source>
        <dbReference type="EMBL" id="KAG9231138.1"/>
    </source>
</evidence>
<dbReference type="InterPro" id="IPR050565">
    <property type="entry name" value="LYPA1-2/EST-like"/>
</dbReference>
<dbReference type="Proteomes" id="UP000824998">
    <property type="component" value="Unassembled WGS sequence"/>
</dbReference>
<comment type="caution">
    <text evidence="3">The sequence shown here is derived from an EMBL/GenBank/DDBJ whole genome shotgun (WGS) entry which is preliminary data.</text>
</comment>
<feature type="domain" description="Phospholipase/carboxylesterase/thioesterase" evidence="2">
    <location>
        <begin position="15"/>
        <end position="170"/>
    </location>
</feature>
<dbReference type="GO" id="GO:0008474">
    <property type="term" value="F:palmitoyl-(protein) hydrolase activity"/>
    <property type="evidence" value="ECO:0007669"/>
    <property type="project" value="TreeGrafter"/>
</dbReference>
<reference evidence="3" key="1">
    <citation type="journal article" date="2021" name="IMA Fungus">
        <title>Genomic characterization of three marine fungi, including Emericellopsis atlantica sp. nov. with signatures of a generalist lifestyle and marine biomass degradation.</title>
        <authorList>
            <person name="Hagestad O.C."/>
            <person name="Hou L."/>
            <person name="Andersen J.H."/>
            <person name="Hansen E.H."/>
            <person name="Altermark B."/>
            <person name="Li C."/>
            <person name="Kuhnert E."/>
            <person name="Cox R.J."/>
            <person name="Crous P.W."/>
            <person name="Spatafora J.W."/>
            <person name="Lail K."/>
            <person name="Amirebrahimi M."/>
            <person name="Lipzen A."/>
            <person name="Pangilinan J."/>
            <person name="Andreopoulos W."/>
            <person name="Hayes R.D."/>
            <person name="Ng V."/>
            <person name="Grigoriev I.V."/>
            <person name="Jackson S.A."/>
            <person name="Sutton T.D.S."/>
            <person name="Dobson A.D.W."/>
            <person name="Rama T."/>
        </authorList>
    </citation>
    <scope>NUCLEOTIDE SEQUENCE</scope>
    <source>
        <strain evidence="3">TRa018bII</strain>
    </source>
</reference>
<keyword evidence="3" id="KW-0378">Hydrolase</keyword>
<dbReference type="InterPro" id="IPR029058">
    <property type="entry name" value="AB_hydrolase_fold"/>
</dbReference>
<gene>
    <name evidence="3" type="ORF">BJ875DRAFT_470424</name>
</gene>
<dbReference type="GO" id="GO:0005737">
    <property type="term" value="C:cytoplasm"/>
    <property type="evidence" value="ECO:0007669"/>
    <property type="project" value="TreeGrafter"/>
</dbReference>
<keyword evidence="4" id="KW-1185">Reference proteome</keyword>
<protein>
    <submittedName>
        <fullName evidence="3">Alpha/Beta hydrolase protein</fullName>
    </submittedName>
</protein>
<dbReference type="PANTHER" id="PTHR10655:SF63">
    <property type="entry name" value="PHOSPHOLIPASE_CARBOXYLESTERASE_THIOESTERASE DOMAIN-CONTAINING PROTEIN"/>
    <property type="match status" value="1"/>
</dbReference>
<organism evidence="3 4">
    <name type="scientific">Amylocarpus encephaloides</name>
    <dbReference type="NCBI Taxonomy" id="45428"/>
    <lineage>
        <taxon>Eukaryota</taxon>
        <taxon>Fungi</taxon>
        <taxon>Dikarya</taxon>
        <taxon>Ascomycota</taxon>
        <taxon>Pezizomycotina</taxon>
        <taxon>Leotiomycetes</taxon>
        <taxon>Helotiales</taxon>
        <taxon>Helotiales incertae sedis</taxon>
        <taxon>Amylocarpus</taxon>
    </lineage>
</organism>
<dbReference type="PANTHER" id="PTHR10655">
    <property type="entry name" value="LYSOPHOSPHOLIPASE-RELATED"/>
    <property type="match status" value="1"/>
</dbReference>